<reference evidence="2 3" key="1">
    <citation type="submission" date="2017-08" db="EMBL/GenBank/DDBJ databases">
        <title>Infants hospitalized years apart are colonized by the same room-sourced microbial strains.</title>
        <authorList>
            <person name="Brooks B."/>
            <person name="Olm M.R."/>
            <person name="Firek B.A."/>
            <person name="Baker R."/>
            <person name="Thomas B.C."/>
            <person name="Morowitz M.J."/>
            <person name="Banfield J.F."/>
        </authorList>
    </citation>
    <scope>NUCLEOTIDE SEQUENCE [LARGE SCALE GENOMIC DNA]</scope>
    <source>
        <strain evidence="2">S2_012_000_R2_81</strain>
    </source>
</reference>
<dbReference type="Pfam" id="PF00535">
    <property type="entry name" value="Glycos_transf_2"/>
    <property type="match status" value="1"/>
</dbReference>
<evidence type="ECO:0000313" key="2">
    <source>
        <dbReference type="EMBL" id="PZP29686.1"/>
    </source>
</evidence>
<sequence>MSAPDFSIVIPTHNRPAMLAEALDSLRNQTGTSLEAIVVDDASTPAVDAAVLGTLQGQPVHLIRNEASSGGAASKTAGARLAQGRFIGFLDDDDLLHPDYVAALTRAFDTHPDIDVFFVDVEWFGDNPKASDRNHRAATEAVIAATGHERAPDGSILFRSGLLEALVRSTPMQFQRPVLRREVLERVGGFRPDCLLWDCDWAIRAALQVRCAYLPQPLYRQREQGQGYYTKPGRALATATSIYEITERLYRRPPIALDAATRALLQRLAALKAFDVAYLHSLQGDVAAALRHWWQSQRLQPSLSPSRLRLPLGALWRALKAA</sequence>
<accession>A0A2W5FAJ2</accession>
<organism evidence="2 3">
    <name type="scientific">Roseateles depolymerans</name>
    <dbReference type="NCBI Taxonomy" id="76731"/>
    <lineage>
        <taxon>Bacteria</taxon>
        <taxon>Pseudomonadati</taxon>
        <taxon>Pseudomonadota</taxon>
        <taxon>Betaproteobacteria</taxon>
        <taxon>Burkholderiales</taxon>
        <taxon>Sphaerotilaceae</taxon>
        <taxon>Roseateles</taxon>
    </lineage>
</organism>
<dbReference type="SUPFAM" id="SSF53448">
    <property type="entry name" value="Nucleotide-diphospho-sugar transferases"/>
    <property type="match status" value="1"/>
</dbReference>
<proteinExistence type="predicted"/>
<dbReference type="InterPro" id="IPR050834">
    <property type="entry name" value="Glycosyltransf_2"/>
</dbReference>
<protein>
    <recommendedName>
        <fullName evidence="1">Glycosyltransferase 2-like domain-containing protein</fullName>
    </recommendedName>
</protein>
<dbReference type="Proteomes" id="UP000249633">
    <property type="component" value="Unassembled WGS sequence"/>
</dbReference>
<dbReference type="PANTHER" id="PTHR43685:SF2">
    <property type="entry name" value="GLYCOSYLTRANSFERASE 2-LIKE DOMAIN-CONTAINING PROTEIN"/>
    <property type="match status" value="1"/>
</dbReference>
<dbReference type="PANTHER" id="PTHR43685">
    <property type="entry name" value="GLYCOSYLTRANSFERASE"/>
    <property type="match status" value="1"/>
</dbReference>
<feature type="domain" description="Glycosyltransferase 2-like" evidence="1">
    <location>
        <begin position="7"/>
        <end position="150"/>
    </location>
</feature>
<dbReference type="InterPro" id="IPR001173">
    <property type="entry name" value="Glyco_trans_2-like"/>
</dbReference>
<comment type="caution">
    <text evidence="2">The sequence shown here is derived from an EMBL/GenBank/DDBJ whole genome shotgun (WGS) entry which is preliminary data.</text>
</comment>
<name>A0A2W5FAJ2_9BURK</name>
<dbReference type="AlphaFoldDB" id="A0A2W5FAJ2"/>
<dbReference type="InterPro" id="IPR029044">
    <property type="entry name" value="Nucleotide-diphossugar_trans"/>
</dbReference>
<evidence type="ECO:0000313" key="3">
    <source>
        <dbReference type="Proteomes" id="UP000249633"/>
    </source>
</evidence>
<evidence type="ECO:0000259" key="1">
    <source>
        <dbReference type="Pfam" id="PF00535"/>
    </source>
</evidence>
<gene>
    <name evidence="2" type="ORF">DI603_16630</name>
</gene>
<dbReference type="EMBL" id="QFOD01000017">
    <property type="protein sequence ID" value="PZP29686.1"/>
    <property type="molecule type" value="Genomic_DNA"/>
</dbReference>
<dbReference type="Gene3D" id="3.90.550.10">
    <property type="entry name" value="Spore Coat Polysaccharide Biosynthesis Protein SpsA, Chain A"/>
    <property type="match status" value="1"/>
</dbReference>